<dbReference type="EMBL" id="CP075584">
    <property type="protein sequence ID" value="WBM79094.1"/>
    <property type="molecule type" value="Genomic_DNA"/>
</dbReference>
<dbReference type="SUPFAM" id="SSF81345">
    <property type="entry name" value="ABC transporter involved in vitamin B12 uptake, BtuC"/>
    <property type="match status" value="1"/>
</dbReference>
<keyword evidence="16" id="KW-0804">Transcription</keyword>
<keyword evidence="7" id="KW-0678">Repressor</keyword>
<evidence type="ECO:0000256" key="10">
    <source>
        <dbReference type="ARBA" id="ARBA00022906"/>
    </source>
</evidence>
<evidence type="ECO:0000256" key="11">
    <source>
        <dbReference type="ARBA" id="ARBA00022989"/>
    </source>
</evidence>
<sequence length="431" mass="44325">MDYFSTALLAAAVIGALCGLVGSLVVLRRRTFFAQALTHATFPGAVGAAMLGLSIPLGAFVASIAIVGIMTLIGRVRRQGSQVASGIVLTAGFALGVLLQALNPSLPVHVDSFLVGSILTTTGSDIGLAAGVLGLAVLAVVFFGKELLLSTFDPNGYRAAGYREWPVELLTLGLITATVVTAMPAVGAILAIALIAAPAAAARLLARTVGQILIAAPVLGATAGISGVLLSRALDVAAGPAIALTAAAFFLLALAVRQAPLPGRQPPDQWFPDPRPDRPAGHRSCRNPGQPRVEVMKRNTWQREAVRTALSDTVGFVSVQGLHSRLHATGSPIGLATVYRALADLAGEGEADCLQSPDGESLYRACSTTDHHHHLICRHCGLTVEIEADAVETWAKNVAAEHGFTQAAHVVDVFGLCAACTAASAATTAIA</sequence>
<dbReference type="InterPro" id="IPR037294">
    <property type="entry name" value="ABC_BtuC-like"/>
</dbReference>
<feature type="region of interest" description="Disordered" evidence="19">
    <location>
        <begin position="263"/>
        <end position="290"/>
    </location>
</feature>
<keyword evidence="6" id="KW-1003">Cell membrane</keyword>
<evidence type="ECO:0000256" key="7">
    <source>
        <dbReference type="ARBA" id="ARBA00022491"/>
    </source>
</evidence>
<reference evidence="21 22" key="1">
    <citation type="submission" date="2021-05" db="EMBL/GenBank/DDBJ databases">
        <authorList>
            <person name="Kumar R."/>
            <person name="Kumar A."/>
            <person name="Mukhia S."/>
        </authorList>
    </citation>
    <scope>NUCLEOTIDE SEQUENCE [LARGE SCALE GENOMIC DNA]</scope>
    <source>
        <strain evidence="21 22">ERMR7:08</strain>
    </source>
</reference>
<dbReference type="InterPro" id="IPR043135">
    <property type="entry name" value="Fur_C"/>
</dbReference>
<comment type="similarity">
    <text evidence="3">Belongs to the Fur family.</text>
</comment>
<dbReference type="Pfam" id="PF00950">
    <property type="entry name" value="ABC-3"/>
    <property type="match status" value="1"/>
</dbReference>
<dbReference type="Proteomes" id="UP001212421">
    <property type="component" value="Chromosome"/>
</dbReference>
<accession>A0ABY7NC13</accession>
<name>A0ABY7NC13_9MICO</name>
<feature type="transmembrane region" description="Helical" evidence="20">
    <location>
        <begin position="165"/>
        <end position="182"/>
    </location>
</feature>
<evidence type="ECO:0000256" key="6">
    <source>
        <dbReference type="ARBA" id="ARBA00022475"/>
    </source>
</evidence>
<evidence type="ECO:0000256" key="1">
    <source>
        <dbReference type="ARBA" id="ARBA00002313"/>
    </source>
</evidence>
<dbReference type="SUPFAM" id="SSF46785">
    <property type="entry name" value="Winged helix' DNA-binding domain"/>
    <property type="match status" value="1"/>
</dbReference>
<evidence type="ECO:0000256" key="12">
    <source>
        <dbReference type="ARBA" id="ARBA00023015"/>
    </source>
</evidence>
<dbReference type="Gene3D" id="1.10.3470.10">
    <property type="entry name" value="ABC transporter involved in vitamin B12 uptake, BtuC"/>
    <property type="match status" value="1"/>
</dbReference>
<gene>
    <name evidence="21" type="ORF">KIV56_11340</name>
</gene>
<dbReference type="Gene3D" id="1.10.10.10">
    <property type="entry name" value="Winged helix-like DNA-binding domain superfamily/Winged helix DNA-binding domain"/>
    <property type="match status" value="1"/>
</dbReference>
<keyword evidence="13" id="KW-0406">Ion transport</keyword>
<dbReference type="Gene3D" id="3.30.1490.190">
    <property type="match status" value="1"/>
</dbReference>
<feature type="transmembrane region" description="Helical" evidence="20">
    <location>
        <begin position="236"/>
        <end position="256"/>
    </location>
</feature>
<proteinExistence type="inferred from homology"/>
<organism evidence="21 22">
    <name type="scientific">Cryobacterium breve</name>
    <dbReference type="NCBI Taxonomy" id="1259258"/>
    <lineage>
        <taxon>Bacteria</taxon>
        <taxon>Bacillati</taxon>
        <taxon>Actinomycetota</taxon>
        <taxon>Actinomycetes</taxon>
        <taxon>Micrococcales</taxon>
        <taxon>Microbacteriaceae</taxon>
        <taxon>Cryobacterium</taxon>
    </lineage>
</organism>
<evidence type="ECO:0000313" key="22">
    <source>
        <dbReference type="Proteomes" id="UP001212421"/>
    </source>
</evidence>
<dbReference type="CDD" id="cd07153">
    <property type="entry name" value="Fur_like"/>
    <property type="match status" value="1"/>
</dbReference>
<feature type="transmembrane region" description="Helical" evidence="20">
    <location>
        <begin position="47"/>
        <end position="74"/>
    </location>
</feature>
<evidence type="ECO:0000256" key="2">
    <source>
        <dbReference type="ARBA" id="ARBA00004651"/>
    </source>
</evidence>
<evidence type="ECO:0000256" key="3">
    <source>
        <dbReference type="ARBA" id="ARBA00007957"/>
    </source>
</evidence>
<keyword evidence="14" id="KW-0238">DNA-binding</keyword>
<dbReference type="InterPro" id="IPR001626">
    <property type="entry name" value="ABC_TroCD"/>
</dbReference>
<keyword evidence="22" id="KW-1185">Reference proteome</keyword>
<evidence type="ECO:0000256" key="16">
    <source>
        <dbReference type="ARBA" id="ARBA00023163"/>
    </source>
</evidence>
<evidence type="ECO:0000256" key="5">
    <source>
        <dbReference type="ARBA" id="ARBA00022448"/>
    </source>
</evidence>
<feature type="transmembrane region" description="Helical" evidence="20">
    <location>
        <begin position="126"/>
        <end position="144"/>
    </location>
</feature>
<evidence type="ECO:0000256" key="18">
    <source>
        <dbReference type="RuleBase" id="RU003943"/>
    </source>
</evidence>
<comment type="similarity">
    <text evidence="4 18">Belongs to the ABC-3 integral membrane protein family.</text>
</comment>
<keyword evidence="8 18" id="KW-0812">Transmembrane</keyword>
<keyword evidence="9" id="KW-0862">Zinc</keyword>
<evidence type="ECO:0000313" key="21">
    <source>
        <dbReference type="EMBL" id="WBM79094.1"/>
    </source>
</evidence>
<evidence type="ECO:0000256" key="17">
    <source>
        <dbReference type="ARBA" id="ARBA00040080"/>
    </source>
</evidence>
<keyword evidence="12" id="KW-0805">Transcription regulation</keyword>
<evidence type="ECO:0000256" key="19">
    <source>
        <dbReference type="SAM" id="MobiDB-lite"/>
    </source>
</evidence>
<dbReference type="PANTHER" id="PTHR30477:SF23">
    <property type="entry name" value="HIGH-AFFINITY ZINC UPTAKE SYSTEM MEMBRANE PROTEIN ZNUB"/>
    <property type="match status" value="1"/>
</dbReference>
<evidence type="ECO:0000256" key="15">
    <source>
        <dbReference type="ARBA" id="ARBA00023136"/>
    </source>
</evidence>
<dbReference type="PANTHER" id="PTHR30477">
    <property type="entry name" value="ABC-TRANSPORTER METAL-BINDING PROTEIN"/>
    <property type="match status" value="1"/>
</dbReference>
<keyword evidence="10" id="KW-0864">Zinc transport</keyword>
<evidence type="ECO:0000256" key="14">
    <source>
        <dbReference type="ARBA" id="ARBA00023125"/>
    </source>
</evidence>
<feature type="transmembrane region" description="Helical" evidence="20">
    <location>
        <begin position="86"/>
        <end position="106"/>
    </location>
</feature>
<dbReference type="InterPro" id="IPR036390">
    <property type="entry name" value="WH_DNA-bd_sf"/>
</dbReference>
<dbReference type="InterPro" id="IPR002481">
    <property type="entry name" value="FUR"/>
</dbReference>
<evidence type="ECO:0000256" key="13">
    <source>
        <dbReference type="ARBA" id="ARBA00023065"/>
    </source>
</evidence>
<evidence type="ECO:0000256" key="9">
    <source>
        <dbReference type="ARBA" id="ARBA00022833"/>
    </source>
</evidence>
<evidence type="ECO:0000256" key="20">
    <source>
        <dbReference type="SAM" id="Phobius"/>
    </source>
</evidence>
<keyword evidence="11 20" id="KW-1133">Transmembrane helix</keyword>
<keyword evidence="15 20" id="KW-0472">Membrane</keyword>
<dbReference type="Pfam" id="PF01475">
    <property type="entry name" value="FUR"/>
    <property type="match status" value="1"/>
</dbReference>
<evidence type="ECO:0000256" key="4">
    <source>
        <dbReference type="ARBA" id="ARBA00008034"/>
    </source>
</evidence>
<keyword evidence="5 18" id="KW-0813">Transport</keyword>
<evidence type="ECO:0000256" key="8">
    <source>
        <dbReference type="ARBA" id="ARBA00022692"/>
    </source>
</evidence>
<dbReference type="InterPro" id="IPR036388">
    <property type="entry name" value="WH-like_DNA-bd_sf"/>
</dbReference>
<comment type="subcellular location">
    <subcellularLocation>
        <location evidence="2 18">Cell membrane</location>
        <topology evidence="2 18">Multi-pass membrane protein</topology>
    </subcellularLocation>
</comment>
<dbReference type="CDD" id="cd06550">
    <property type="entry name" value="TM_ABC_iron-siderophores_like"/>
    <property type="match status" value="1"/>
</dbReference>
<feature type="transmembrane region" description="Helical" evidence="20">
    <location>
        <begin position="212"/>
        <end position="230"/>
    </location>
</feature>
<protein>
    <recommendedName>
        <fullName evidence="17">High-affinity zinc uptake system membrane protein ZnuB</fullName>
    </recommendedName>
</protein>
<comment type="function">
    <text evidence="1">Involved in the high-affinity zinc uptake transport system.</text>
</comment>